<dbReference type="InterPro" id="IPR000073">
    <property type="entry name" value="AB_hydrolase_1"/>
</dbReference>
<dbReference type="GO" id="GO:0017171">
    <property type="term" value="F:serine hydrolase activity"/>
    <property type="evidence" value="ECO:0007669"/>
    <property type="project" value="TreeGrafter"/>
</dbReference>
<dbReference type="InParanoid" id="A0A1Y1MMY0"/>
<name>A0A1Y1MMY0_PHOPY</name>
<dbReference type="SUPFAM" id="SSF53474">
    <property type="entry name" value="alpha/beta-Hydrolases"/>
    <property type="match status" value="1"/>
</dbReference>
<dbReference type="InterPro" id="IPR029058">
    <property type="entry name" value="AB_hydrolase_fold"/>
</dbReference>
<dbReference type="Proteomes" id="UP000327044">
    <property type="component" value="Unassembled WGS sequence"/>
</dbReference>
<dbReference type="Pfam" id="PF00561">
    <property type="entry name" value="Abhydrolase_1"/>
    <property type="match status" value="1"/>
</dbReference>
<keyword evidence="4" id="KW-1185">Reference proteome</keyword>
<dbReference type="FunCoup" id="A0A1Y1MMY0">
    <property type="interactions" value="204"/>
</dbReference>
<accession>A0A1Y1MMY0</accession>
<dbReference type="PANTHER" id="PTHR46331">
    <property type="entry name" value="VALACYCLOVIR HYDROLASE"/>
    <property type="match status" value="1"/>
</dbReference>
<dbReference type="EMBL" id="VVIM01000004">
    <property type="protein sequence ID" value="KAB0800694.1"/>
    <property type="molecule type" value="Genomic_DNA"/>
</dbReference>
<evidence type="ECO:0000259" key="1">
    <source>
        <dbReference type="Pfam" id="PF00561"/>
    </source>
</evidence>
<reference evidence="3 4" key="2">
    <citation type="journal article" date="2018" name="Elife">
        <title>Firefly genomes illuminate parallel origins of bioluminescence in beetles.</title>
        <authorList>
            <person name="Fallon T.R."/>
            <person name="Lower S.E."/>
            <person name="Chang C.H."/>
            <person name="Bessho-Uehara M."/>
            <person name="Martin G.J."/>
            <person name="Bewick A.J."/>
            <person name="Behringer M."/>
            <person name="Debat H.J."/>
            <person name="Wong I."/>
            <person name="Day J.C."/>
            <person name="Suvorov A."/>
            <person name="Silva C.J."/>
            <person name="Stanger-Hall K.F."/>
            <person name="Hall D.W."/>
            <person name="Schmitz R.J."/>
            <person name="Nelson D.R."/>
            <person name="Lewis S.M."/>
            <person name="Shigenobu S."/>
            <person name="Bybee S.M."/>
            <person name="Larracuente A.M."/>
            <person name="Oba Y."/>
            <person name="Weng J.K."/>
        </authorList>
    </citation>
    <scope>NUCLEOTIDE SEQUENCE [LARGE SCALE GENOMIC DNA]</scope>
    <source>
        <strain evidence="3">1611_PpyrPB1</strain>
        <tissue evidence="3">Whole body</tissue>
    </source>
</reference>
<reference evidence="3" key="3">
    <citation type="submission" date="2019-08" db="EMBL/GenBank/DDBJ databases">
        <authorList>
            <consortium name="Photinus pyralis genome working group"/>
            <person name="Fallon T.R."/>
            <person name="Sander Lower S.E."/>
            <person name="Weng J.-K."/>
        </authorList>
    </citation>
    <scope>NUCLEOTIDE SEQUENCE</scope>
    <source>
        <strain evidence="3">1611_PpyrPB1</strain>
        <tissue evidence="3">Whole body</tissue>
    </source>
</reference>
<feature type="domain" description="AB hydrolase-1" evidence="1">
    <location>
        <begin position="75"/>
        <end position="177"/>
    </location>
</feature>
<dbReference type="AlphaFoldDB" id="A0A1Y1MMY0"/>
<dbReference type="Gene3D" id="3.40.50.1820">
    <property type="entry name" value="alpha/beta hydrolase"/>
    <property type="match status" value="1"/>
</dbReference>
<proteinExistence type="predicted"/>
<dbReference type="PANTHER" id="PTHR46331:SF2">
    <property type="entry name" value="VALACYCLOVIR HYDROLASE"/>
    <property type="match status" value="1"/>
</dbReference>
<organism evidence="2">
    <name type="scientific">Photinus pyralis</name>
    <name type="common">Common eastern firefly</name>
    <name type="synonym">Lampyris pyralis</name>
    <dbReference type="NCBI Taxonomy" id="7054"/>
    <lineage>
        <taxon>Eukaryota</taxon>
        <taxon>Metazoa</taxon>
        <taxon>Ecdysozoa</taxon>
        <taxon>Arthropoda</taxon>
        <taxon>Hexapoda</taxon>
        <taxon>Insecta</taxon>
        <taxon>Pterygota</taxon>
        <taxon>Neoptera</taxon>
        <taxon>Endopterygota</taxon>
        <taxon>Coleoptera</taxon>
        <taxon>Polyphaga</taxon>
        <taxon>Elateriformia</taxon>
        <taxon>Elateroidea</taxon>
        <taxon>Lampyridae</taxon>
        <taxon>Lampyrinae</taxon>
        <taxon>Photinus</taxon>
    </lineage>
</organism>
<gene>
    <name evidence="3" type="ORF">PPYR_06433</name>
</gene>
<dbReference type="EMBL" id="GEZM01032423">
    <property type="protein sequence ID" value="JAV84587.1"/>
    <property type="molecule type" value="Transcribed_RNA"/>
</dbReference>
<sequence>MGTLSILYNKQRELCSQCSSGTMYRSSTVFNKSLFKQILTNLRNVYKSSNNGQEQQIKIAGQTINYLKKGNGPQTILCFPGAFGTIWTDFTPQIEELDTKKFTVVVWDPPGYGKSRPPQRTFTNDFYIKDADMAAKLMKELHIDKYSLLGWSDGGNSSMILSSMYPNCVDNLVIWGSNSKILPDDITACEKIRDINSWSEKMKRPFIKMYGDEFQTLINNWLDALHNIAKEGGNICHDMLPSIKCPTLILHGNKDAMIAEEHPDILLKNIKNSKIHRFPEGKHNIHLRYSQEFNAVVSRFIEEHK</sequence>
<reference evidence="2" key="1">
    <citation type="journal article" date="2016" name="Sci. Rep.">
        <title>Molecular characterization of firefly nuptial gifts: a multi-omics approach sheds light on postcopulatory sexual selection.</title>
        <authorList>
            <person name="Al-Wathiqui N."/>
            <person name="Fallon T.R."/>
            <person name="South A."/>
            <person name="Weng J.K."/>
            <person name="Lewis S.M."/>
        </authorList>
    </citation>
    <scope>NUCLEOTIDE SEQUENCE</scope>
</reference>
<dbReference type="OrthoDB" id="19657at2759"/>
<evidence type="ECO:0000313" key="4">
    <source>
        <dbReference type="Proteomes" id="UP000327044"/>
    </source>
</evidence>
<evidence type="ECO:0000313" key="2">
    <source>
        <dbReference type="EMBL" id="JAV84587.1"/>
    </source>
</evidence>
<evidence type="ECO:0000313" key="3">
    <source>
        <dbReference type="EMBL" id="KAB0800694.1"/>
    </source>
</evidence>
<protein>
    <recommendedName>
        <fullName evidence="1">AB hydrolase-1 domain-containing protein</fullName>
    </recommendedName>
</protein>